<evidence type="ECO:0000256" key="2">
    <source>
        <dbReference type="PROSITE-ProRule" id="PRU00235"/>
    </source>
</evidence>
<keyword evidence="5" id="KW-1185">Reference proteome</keyword>
<dbReference type="Pfam" id="PF00415">
    <property type="entry name" value="RCC1"/>
    <property type="match status" value="5"/>
</dbReference>
<evidence type="ECO:0000256" key="1">
    <source>
        <dbReference type="ARBA" id="ARBA00022737"/>
    </source>
</evidence>
<feature type="repeat" description="RCC1" evidence="2">
    <location>
        <begin position="120"/>
        <end position="187"/>
    </location>
</feature>
<dbReference type="SMART" id="SM00698">
    <property type="entry name" value="MORN"/>
    <property type="match status" value="5"/>
</dbReference>
<keyword evidence="1" id="KW-0677">Repeat</keyword>
<dbReference type="PANTHER" id="PTHR46089:SF4">
    <property type="entry name" value="VPS9 DOMAIN-CONTAINING PROTEIN"/>
    <property type="match status" value="1"/>
</dbReference>
<name>A0AAD9J474_9ANNE</name>
<dbReference type="Pfam" id="PF02493">
    <property type="entry name" value="MORN"/>
    <property type="match status" value="5"/>
</dbReference>
<evidence type="ECO:0000313" key="4">
    <source>
        <dbReference type="EMBL" id="KAK2146322.1"/>
    </source>
</evidence>
<reference evidence="4" key="1">
    <citation type="journal article" date="2023" name="Mol. Biol. Evol.">
        <title>Third-Generation Sequencing Reveals the Adaptive Role of the Epigenome in Three Deep-Sea Polychaetes.</title>
        <authorList>
            <person name="Perez M."/>
            <person name="Aroh O."/>
            <person name="Sun Y."/>
            <person name="Lan Y."/>
            <person name="Juniper S.K."/>
            <person name="Young C.R."/>
            <person name="Angers B."/>
            <person name="Qian P.Y."/>
        </authorList>
    </citation>
    <scope>NUCLEOTIDE SEQUENCE</scope>
    <source>
        <strain evidence="4">P08H-3</strain>
    </source>
</reference>
<dbReference type="InterPro" id="IPR009091">
    <property type="entry name" value="RCC1/BLIP-II"/>
</dbReference>
<dbReference type="SUPFAM" id="SSF50985">
    <property type="entry name" value="RCC1/BLIP-II"/>
    <property type="match status" value="2"/>
</dbReference>
<protein>
    <recommendedName>
        <fullName evidence="6">Alsin</fullName>
    </recommendedName>
</protein>
<feature type="repeat" description="RCC1" evidence="2">
    <location>
        <begin position="528"/>
        <end position="579"/>
    </location>
</feature>
<accession>A0AAD9J474</accession>
<feature type="repeat" description="RCC1" evidence="2">
    <location>
        <begin position="580"/>
        <end position="630"/>
    </location>
</feature>
<proteinExistence type="predicted"/>
<dbReference type="GO" id="GO:0005085">
    <property type="term" value="F:guanyl-nucleotide exchange factor activity"/>
    <property type="evidence" value="ECO:0007669"/>
    <property type="project" value="UniProtKB-KW"/>
</dbReference>
<feature type="compositionally biased region" description="Basic and acidic residues" evidence="3">
    <location>
        <begin position="371"/>
        <end position="381"/>
    </location>
</feature>
<feature type="repeat" description="RCC1" evidence="2">
    <location>
        <begin position="67"/>
        <end position="119"/>
    </location>
</feature>
<dbReference type="PROSITE" id="PS50012">
    <property type="entry name" value="RCC1_3"/>
    <property type="match status" value="5"/>
</dbReference>
<dbReference type="SUPFAM" id="SSF82185">
    <property type="entry name" value="Histone H3 K4-specific methyltransferase SET7/9 N-terminal domain"/>
    <property type="match status" value="2"/>
</dbReference>
<sequence>MYMWEGLKNIRPFKPSASDDIAIKSISLSRYYSHEAHSQYADPEDKLQNVQCSDDAGTHGVILTEDGQVYTFGDNDSGQLGLGDSDRHGPEPVIVDELKVITVIQVSCGARHTAVLTSEGQIYCWGDNRRYQCGVNKQPNVTKPTLIPIIHDTAPCDHVRTNVAGGYEAKMLRISCGDCHTVALSDTGDLWSWGFGRALGLLTKVEASSPTVIPFLQYVRVLDVSCGSRHTIAIVETTILKSSCSQPESTTIKGKDDQEGLARPASPIMNGVQYHKHRPATCIRCKEEIYTYKETGDTCVICNKHTCPLGFQVKDRELPSIRDQTKQTTTDNAESKADEKPSTQVTDKVTSPDVPAAGTTLPNKCRSQPQDLDRVDVRSDDSQSTTSTSHTSPVPTIQLPQGPSSPFMQKMGNFFQMVSNQPAAVQEYMTNITSSVVSNIKTSINKIGLATREEDEAMQRQLSPTPEQLRLFGPMELTDVQVEELPISIPKSKSSEFHLREQSSLMPGILRRKTSLPHSLDNEVVYNTEVWSWGDNDYGQLGHGDTLDRSQPSQIQALNDKSVIEVISGSHHNIAITALSQVYTWGKNNHKQLGHDKIVTTTPLKVRTLGGAAVWSAAAGDEHSMLLADSQEYCPDILYAGKLPHSDAGISSPDVDQFTYLRPPWKNFWLHELSAGGSMCSCVGDFNPSSQTVTLYEFAATERIFHQQIDLIKSKFLQGMVETAVSGSQDSSIKLLRLLERALTAICNMVAVNHLELCSVVCHNLLLKKIRLLAHWEALVSAFMHYTQCLVMKYCVTLDIDLIAKKSTYNVYPLDIIWVEVLPDSKKMRLGEWYCALCEAITNVLDPKQHHIMVPPQHSSTSAMTVPQNRQAIYNFVDHPQYKGAKYEGCWKCGKIHGEGRMTWADGRNFIGLFNDGSFEYGMFALPMDASTPELQIGHWKDWKLHGNGEIRYANGDEFKGHFLDGKRFGHGVLTQEDHCIYIGEWTNDKRNGYGVEVQTRLASPMSSITKGLGLLITEDDMCYEGQFSGGLFSLSGHGKITFSNGDYIEGRFQGSFTGGININGTLRKGLFNKDMSIFSLDDYKHDVEQRAVCFGKLGVPADRKWADVFSECYGHLGCGLDQKVGEVAMQRIWDHMIGTVKDKVEVLDFLTQRELSQDTDGSRSRLSHRLGLVDDLTTMPHMVMDDNLTKETYDQVKTYLDKYMEKIMKYGIYFMKHLKGKAFDCPLHPLGKLMSELIYAFTTTYGGRGLHPRLLHYAVQEVQSFVVRIYDLVRLDMIRLLSIT</sequence>
<dbReference type="InterPro" id="IPR003409">
    <property type="entry name" value="MORN"/>
</dbReference>
<feature type="repeat" description="RCC1" evidence="2">
    <location>
        <begin position="188"/>
        <end position="237"/>
    </location>
</feature>
<feature type="region of interest" description="Disordered" evidence="3">
    <location>
        <begin position="318"/>
        <end position="405"/>
    </location>
</feature>
<organism evidence="4 5">
    <name type="scientific">Paralvinella palmiformis</name>
    <dbReference type="NCBI Taxonomy" id="53620"/>
    <lineage>
        <taxon>Eukaryota</taxon>
        <taxon>Metazoa</taxon>
        <taxon>Spiralia</taxon>
        <taxon>Lophotrochozoa</taxon>
        <taxon>Annelida</taxon>
        <taxon>Polychaeta</taxon>
        <taxon>Sedentaria</taxon>
        <taxon>Canalipalpata</taxon>
        <taxon>Terebellida</taxon>
        <taxon>Terebelliformia</taxon>
        <taxon>Alvinellidae</taxon>
        <taxon>Paralvinella</taxon>
    </lineage>
</organism>
<comment type="caution">
    <text evidence="4">The sequence shown here is derived from an EMBL/GenBank/DDBJ whole genome shotgun (WGS) entry which is preliminary data.</text>
</comment>
<feature type="region of interest" description="Disordered" evidence="3">
    <location>
        <begin position="247"/>
        <end position="267"/>
    </location>
</feature>
<dbReference type="Proteomes" id="UP001208570">
    <property type="component" value="Unassembled WGS sequence"/>
</dbReference>
<dbReference type="InterPro" id="IPR051984">
    <property type="entry name" value="Alsin"/>
</dbReference>
<feature type="compositionally biased region" description="Low complexity" evidence="3">
    <location>
        <begin position="382"/>
        <end position="396"/>
    </location>
</feature>
<dbReference type="PANTHER" id="PTHR46089">
    <property type="entry name" value="ALSIN HOMOLOG"/>
    <property type="match status" value="1"/>
</dbReference>
<evidence type="ECO:0000313" key="5">
    <source>
        <dbReference type="Proteomes" id="UP001208570"/>
    </source>
</evidence>
<dbReference type="Gene3D" id="2.130.10.30">
    <property type="entry name" value="Regulator of chromosome condensation 1/beta-lactamase-inhibitor protein II"/>
    <property type="match status" value="2"/>
</dbReference>
<evidence type="ECO:0008006" key="6">
    <source>
        <dbReference type="Google" id="ProtNLM"/>
    </source>
</evidence>
<gene>
    <name evidence="4" type="ORF">LSH36_616g04000</name>
</gene>
<evidence type="ECO:0000256" key="3">
    <source>
        <dbReference type="SAM" id="MobiDB-lite"/>
    </source>
</evidence>
<dbReference type="PROSITE" id="PS00626">
    <property type="entry name" value="RCC1_2"/>
    <property type="match status" value="3"/>
</dbReference>
<dbReference type="EMBL" id="JAODUP010000616">
    <property type="protein sequence ID" value="KAK2146322.1"/>
    <property type="molecule type" value="Genomic_DNA"/>
</dbReference>
<feature type="compositionally biased region" description="Polar residues" evidence="3">
    <location>
        <begin position="360"/>
        <end position="369"/>
    </location>
</feature>
<dbReference type="Gene3D" id="2.20.110.10">
    <property type="entry name" value="Histone H3 K4-specific methyltransferase SET7/9 N-terminal domain"/>
    <property type="match status" value="2"/>
</dbReference>
<dbReference type="PRINTS" id="PR00633">
    <property type="entry name" value="RCCNDNSATION"/>
</dbReference>
<dbReference type="InterPro" id="IPR000408">
    <property type="entry name" value="Reg_chr_condens"/>
</dbReference>